<gene>
    <name evidence="2" type="ORF">Pyn_21336</name>
</gene>
<keyword evidence="3" id="KW-1185">Reference proteome</keyword>
<accession>A0A314XTX8</accession>
<name>A0A314XTX8_PRUYE</name>
<feature type="region of interest" description="Disordered" evidence="1">
    <location>
        <begin position="1"/>
        <end position="58"/>
    </location>
</feature>
<comment type="caution">
    <text evidence="2">The sequence shown here is derived from an EMBL/GenBank/DDBJ whole genome shotgun (WGS) entry which is preliminary data.</text>
</comment>
<protein>
    <submittedName>
        <fullName evidence="2">Uncharacterized protein</fullName>
    </submittedName>
</protein>
<dbReference type="AlphaFoldDB" id="A0A314XTX8"/>
<organism evidence="2 3">
    <name type="scientific">Prunus yedoensis var. nudiflora</name>
    <dbReference type="NCBI Taxonomy" id="2094558"/>
    <lineage>
        <taxon>Eukaryota</taxon>
        <taxon>Viridiplantae</taxon>
        <taxon>Streptophyta</taxon>
        <taxon>Embryophyta</taxon>
        <taxon>Tracheophyta</taxon>
        <taxon>Spermatophyta</taxon>
        <taxon>Magnoliopsida</taxon>
        <taxon>eudicotyledons</taxon>
        <taxon>Gunneridae</taxon>
        <taxon>Pentapetalae</taxon>
        <taxon>rosids</taxon>
        <taxon>fabids</taxon>
        <taxon>Rosales</taxon>
        <taxon>Rosaceae</taxon>
        <taxon>Amygdaloideae</taxon>
        <taxon>Amygdaleae</taxon>
        <taxon>Prunus</taxon>
    </lineage>
</organism>
<evidence type="ECO:0000313" key="3">
    <source>
        <dbReference type="Proteomes" id="UP000250321"/>
    </source>
</evidence>
<feature type="compositionally biased region" description="Basic residues" evidence="1">
    <location>
        <begin position="1"/>
        <end position="16"/>
    </location>
</feature>
<reference evidence="2 3" key="1">
    <citation type="submission" date="2018-02" db="EMBL/GenBank/DDBJ databases">
        <title>Draft genome of wild Prunus yedoensis var. nudiflora.</title>
        <authorList>
            <person name="Baek S."/>
            <person name="Kim J.-H."/>
            <person name="Choi K."/>
            <person name="Kim G.-B."/>
            <person name="Cho A."/>
            <person name="Jang H."/>
            <person name="Shin C.-H."/>
            <person name="Yu H.-J."/>
            <person name="Mun J.-H."/>
        </authorList>
    </citation>
    <scope>NUCLEOTIDE SEQUENCE [LARGE SCALE GENOMIC DNA]</scope>
    <source>
        <strain evidence="3">cv. Jeju island</strain>
        <tissue evidence="2">Leaf</tissue>
    </source>
</reference>
<dbReference type="Proteomes" id="UP000250321">
    <property type="component" value="Unassembled WGS sequence"/>
</dbReference>
<evidence type="ECO:0000313" key="2">
    <source>
        <dbReference type="EMBL" id="PQP96159.1"/>
    </source>
</evidence>
<proteinExistence type="predicted"/>
<sequence length="89" mass="10817">MGKRDKKQRHQPRRAAFHYTEEDEEGVGDGHYEGHPASKHTLSEEEEEEEEKKKRRRLMEKRKLMSTHQMICLQNFFFINNLYSHQKET</sequence>
<evidence type="ECO:0000256" key="1">
    <source>
        <dbReference type="SAM" id="MobiDB-lite"/>
    </source>
</evidence>
<dbReference type="EMBL" id="PJQY01002141">
    <property type="protein sequence ID" value="PQP96159.1"/>
    <property type="molecule type" value="Genomic_DNA"/>
</dbReference>